<evidence type="ECO:0000259" key="3">
    <source>
        <dbReference type="Pfam" id="PF02579"/>
    </source>
</evidence>
<comment type="caution">
    <text evidence="4">The sequence shown here is derived from an EMBL/GenBank/DDBJ whole genome shotgun (WGS) entry which is preliminary data.</text>
</comment>
<dbReference type="InterPro" id="IPR036105">
    <property type="entry name" value="DiNase_FeMo-co_biosyn_sf"/>
</dbReference>
<reference evidence="4" key="1">
    <citation type="submission" date="2019-09" db="EMBL/GenBank/DDBJ databases">
        <title>In-depth cultivation of the pig gut microbiome towards novel bacterial diversity and tailored functional studies.</title>
        <authorList>
            <person name="Wylensek D."/>
            <person name="Hitch T.C.A."/>
            <person name="Clavel T."/>
        </authorList>
    </citation>
    <scope>NUCLEOTIDE SEQUENCE</scope>
    <source>
        <strain evidence="4">RF-744-FAT-WT-3</strain>
    </source>
</reference>
<dbReference type="HAMAP" id="MF_00674">
    <property type="entry name" value="UPF0251"/>
    <property type="match status" value="1"/>
</dbReference>
<name>A0A6A8M9X2_9FIRM</name>
<dbReference type="SUPFAM" id="SSF88659">
    <property type="entry name" value="Sigma3 and sigma4 domains of RNA polymerase sigma factors"/>
    <property type="match status" value="1"/>
</dbReference>
<dbReference type="CDD" id="cd00093">
    <property type="entry name" value="HTH_XRE"/>
    <property type="match status" value="1"/>
</dbReference>
<sequence length="240" mass="26209">MPRPHRCRFIDSYPDHWSFAALDDPSRDTVIMSLDEYETIRLLDKEGLKQEECAEKMGVARTTITAIYESARKKLAQCLVDGKTLRIEGGSYKLSNHFIGEIKPKGEKEMRVAVTFDNGEVFQHFGRTEQFKLFDIEEGKINQEQVIDTNGNGHGALAGFLKSAGVEALICGGLGQGAKNALDEAGITVYSGVSGDVDAAVQNLIDGKITVQNGATCDHHGHGDHGCHGDHQHGCHGHHE</sequence>
<dbReference type="Pfam" id="PF02579">
    <property type="entry name" value="Nitro_FeMo-Co"/>
    <property type="match status" value="1"/>
</dbReference>
<dbReference type="InterPro" id="IPR002852">
    <property type="entry name" value="UPF0251"/>
</dbReference>
<organism evidence="4">
    <name type="scientific">Baileyella intestinalis</name>
    <dbReference type="NCBI Taxonomy" id="2606709"/>
    <lineage>
        <taxon>Bacteria</taxon>
        <taxon>Bacillati</taxon>
        <taxon>Bacillota</taxon>
        <taxon>Clostridia</taxon>
        <taxon>Peptostreptococcales</taxon>
        <taxon>Anaerovoracaceae</taxon>
        <taxon>Baileyella</taxon>
    </lineage>
</organism>
<dbReference type="Pfam" id="PF02001">
    <property type="entry name" value="DUF134"/>
    <property type="match status" value="1"/>
</dbReference>
<dbReference type="Gene3D" id="3.30.420.130">
    <property type="entry name" value="Dinitrogenase iron-molybdenum cofactor biosynthesis domain"/>
    <property type="match status" value="1"/>
</dbReference>
<protein>
    <recommendedName>
        <fullName evidence="2">UPF0251 protein FYJ66_06505</fullName>
    </recommendedName>
</protein>
<comment type="similarity">
    <text evidence="1 2">Belongs to the UPF0251 family.</text>
</comment>
<dbReference type="CDD" id="cd00851">
    <property type="entry name" value="MTH1175"/>
    <property type="match status" value="1"/>
</dbReference>
<dbReference type="InterPro" id="IPR033913">
    <property type="entry name" value="MTH1175_dom"/>
</dbReference>
<evidence type="ECO:0000313" key="4">
    <source>
        <dbReference type="EMBL" id="MST69238.1"/>
    </source>
</evidence>
<gene>
    <name evidence="4" type="ORF">FYJ66_06505</name>
</gene>
<feature type="domain" description="Dinitrogenase iron-molybdenum cofactor biosynthesis" evidence="3">
    <location>
        <begin position="118"/>
        <end position="205"/>
    </location>
</feature>
<evidence type="ECO:0000256" key="1">
    <source>
        <dbReference type="ARBA" id="ARBA00009350"/>
    </source>
</evidence>
<dbReference type="InterPro" id="IPR001387">
    <property type="entry name" value="Cro/C1-type_HTH"/>
</dbReference>
<dbReference type="AlphaFoldDB" id="A0A6A8M9X2"/>
<evidence type="ECO:0000256" key="2">
    <source>
        <dbReference type="HAMAP-Rule" id="MF_00674"/>
    </source>
</evidence>
<dbReference type="InterPro" id="IPR013324">
    <property type="entry name" value="RNA_pol_sigma_r3/r4-like"/>
</dbReference>
<dbReference type="RefSeq" id="WP_154572711.1">
    <property type="nucleotide sequence ID" value="NZ_VUNB01000005.1"/>
</dbReference>
<dbReference type="PANTHER" id="PTHR37478:SF2">
    <property type="entry name" value="UPF0251 PROTEIN TK0562"/>
    <property type="match status" value="1"/>
</dbReference>
<dbReference type="PANTHER" id="PTHR37478">
    <property type="match status" value="1"/>
</dbReference>
<dbReference type="SUPFAM" id="SSF53146">
    <property type="entry name" value="Nitrogenase accessory factor-like"/>
    <property type="match status" value="1"/>
</dbReference>
<dbReference type="EMBL" id="VUNB01000005">
    <property type="protein sequence ID" value="MST69238.1"/>
    <property type="molecule type" value="Genomic_DNA"/>
</dbReference>
<proteinExistence type="inferred from homology"/>
<dbReference type="InterPro" id="IPR003731">
    <property type="entry name" value="Di-Nase_FeMo-co_biosynth"/>
</dbReference>
<accession>A0A6A8M9X2</accession>